<dbReference type="AlphaFoldDB" id="A0A7I5E7A8"/>
<dbReference type="OrthoDB" id="5878381at2759"/>
<accession>A0A7I5E7A8</accession>
<reference evidence="3" key="1">
    <citation type="submission" date="2020-12" db="UniProtKB">
        <authorList>
            <consortium name="WormBaseParasite"/>
        </authorList>
    </citation>
    <scope>IDENTIFICATION</scope>
    <source>
        <strain evidence="3">MHco3</strain>
    </source>
</reference>
<dbReference type="InterPro" id="IPR035126">
    <property type="entry name" value="SCVP"/>
</dbReference>
<name>A0A7I5E7A8_HAECO</name>
<protein>
    <submittedName>
        <fullName evidence="3">Inhibitor I9 domain-containing protein</fullName>
    </submittedName>
</protein>
<keyword evidence="2" id="KW-1185">Reference proteome</keyword>
<dbReference type="Proteomes" id="UP000025227">
    <property type="component" value="Unplaced"/>
</dbReference>
<feature type="chain" id="PRO_5035464578" evidence="1">
    <location>
        <begin position="22"/>
        <end position="123"/>
    </location>
</feature>
<evidence type="ECO:0000313" key="2">
    <source>
        <dbReference type="Proteomes" id="UP000025227"/>
    </source>
</evidence>
<proteinExistence type="predicted"/>
<evidence type="ECO:0000313" key="3">
    <source>
        <dbReference type="WBParaSite" id="HCON_00044500-00001"/>
    </source>
</evidence>
<dbReference type="WBParaSite" id="HCON_00044500-00001">
    <property type="protein sequence ID" value="HCON_00044500-00001"/>
    <property type="gene ID" value="HCON_00044500"/>
</dbReference>
<organism evidence="2 3">
    <name type="scientific">Haemonchus contortus</name>
    <name type="common">Barber pole worm</name>
    <dbReference type="NCBI Taxonomy" id="6289"/>
    <lineage>
        <taxon>Eukaryota</taxon>
        <taxon>Metazoa</taxon>
        <taxon>Ecdysozoa</taxon>
        <taxon>Nematoda</taxon>
        <taxon>Chromadorea</taxon>
        <taxon>Rhabditida</taxon>
        <taxon>Rhabditina</taxon>
        <taxon>Rhabditomorpha</taxon>
        <taxon>Strongyloidea</taxon>
        <taxon>Trichostrongylidae</taxon>
        <taxon>Haemonchus</taxon>
    </lineage>
</organism>
<sequence>RQPTPMLPLVVFVSVIAFSWATTSDEQAQVIVETYFDFDENMSSSYLEIVRSTVEELEESYNVLYNPKQIDVKAENIDGRFAAVYTVHGVDCNKLDDFVSAIKGLSALAKQVTITCGGKTIAL</sequence>
<feature type="signal peptide" evidence="1">
    <location>
        <begin position="1"/>
        <end position="21"/>
    </location>
</feature>
<dbReference type="Pfam" id="PF17619">
    <property type="entry name" value="SCVP"/>
    <property type="match status" value="1"/>
</dbReference>
<evidence type="ECO:0000256" key="1">
    <source>
        <dbReference type="SAM" id="SignalP"/>
    </source>
</evidence>
<keyword evidence="1" id="KW-0732">Signal</keyword>